<organism evidence="2">
    <name type="scientific">Tanacetum cinerariifolium</name>
    <name type="common">Dalmatian daisy</name>
    <name type="synonym">Chrysanthemum cinerariifolium</name>
    <dbReference type="NCBI Taxonomy" id="118510"/>
    <lineage>
        <taxon>Eukaryota</taxon>
        <taxon>Viridiplantae</taxon>
        <taxon>Streptophyta</taxon>
        <taxon>Embryophyta</taxon>
        <taxon>Tracheophyta</taxon>
        <taxon>Spermatophyta</taxon>
        <taxon>Magnoliopsida</taxon>
        <taxon>eudicotyledons</taxon>
        <taxon>Gunneridae</taxon>
        <taxon>Pentapetalae</taxon>
        <taxon>asterids</taxon>
        <taxon>campanulids</taxon>
        <taxon>Asterales</taxon>
        <taxon>Asteraceae</taxon>
        <taxon>Asteroideae</taxon>
        <taxon>Anthemideae</taxon>
        <taxon>Anthemidinae</taxon>
        <taxon>Tanacetum</taxon>
    </lineage>
</organism>
<reference evidence="2" key="1">
    <citation type="journal article" date="2019" name="Sci. Rep.">
        <title>Draft genome of Tanacetum cinerariifolium, the natural source of mosquito coil.</title>
        <authorList>
            <person name="Yamashiro T."/>
            <person name="Shiraishi A."/>
            <person name="Satake H."/>
            <person name="Nakayama K."/>
        </authorList>
    </citation>
    <scope>NUCLEOTIDE SEQUENCE</scope>
</reference>
<feature type="non-terminal residue" evidence="2">
    <location>
        <position position="1"/>
    </location>
</feature>
<feature type="region of interest" description="Disordered" evidence="1">
    <location>
        <begin position="1"/>
        <end position="20"/>
    </location>
</feature>
<sequence>QLEAYSDSDYAGSHGDRKSTTGGCQFLGRRLISWHLSCGFLLYAVQLISRPPMLLVVSVFLLVVLVHADEWVPAGSCTVPTGCYSFILLDWFLLDDHNKVAYLEKRKGWEAYEKILDFLIRSNIRYALTHRPPIVFDSLVKQFWATATMRTLEAGPSEIIATIDGNEVVVTESLVRTQLQLNDATGLYEFTLHDVLDGMREIGYPTYGSLTFYKAKLSPQW</sequence>
<proteinExistence type="predicted"/>
<evidence type="ECO:0000256" key="1">
    <source>
        <dbReference type="SAM" id="MobiDB-lite"/>
    </source>
</evidence>
<name>A0A699LDZ2_TANCI</name>
<protein>
    <submittedName>
        <fullName evidence="2">Uncharacterized mitochondrial protein AtMg00810-like</fullName>
    </submittedName>
</protein>
<dbReference type="AlphaFoldDB" id="A0A699LDZ2"/>
<gene>
    <name evidence="2" type="ORF">Tci_705193</name>
</gene>
<comment type="caution">
    <text evidence="2">The sequence shown here is derived from an EMBL/GenBank/DDBJ whole genome shotgun (WGS) entry which is preliminary data.</text>
</comment>
<evidence type="ECO:0000313" key="2">
    <source>
        <dbReference type="EMBL" id="GFB33222.1"/>
    </source>
</evidence>
<accession>A0A699LDZ2</accession>
<dbReference type="EMBL" id="BKCJ010603980">
    <property type="protein sequence ID" value="GFB33222.1"/>
    <property type="molecule type" value="Genomic_DNA"/>
</dbReference>